<evidence type="ECO:0000313" key="2">
    <source>
        <dbReference type="EnsemblPlants" id="Solyc05g021070.2.1"/>
    </source>
</evidence>
<dbReference type="Proteomes" id="UP000004994">
    <property type="component" value="Chromosome 5"/>
</dbReference>
<accession>A0A3Q7GJX9</accession>
<dbReference type="AlphaFoldDB" id="A0A3Q7GJX9"/>
<protein>
    <submittedName>
        <fullName evidence="2">Uncharacterized protein</fullName>
    </submittedName>
</protein>
<dbReference type="Gramene" id="Solyc05g021070.2.1">
    <property type="protein sequence ID" value="Solyc05g021070.2.1"/>
    <property type="gene ID" value="Solyc05g021070.2"/>
</dbReference>
<dbReference type="EnsemblPlants" id="Solyc05g021070.2.1">
    <property type="protein sequence ID" value="Solyc05g021070.2.1"/>
    <property type="gene ID" value="Solyc05g021070.2"/>
</dbReference>
<dbReference type="InParanoid" id="A0A3Q7GJX9"/>
<comment type="similarity">
    <text evidence="1">Belongs to the UDP-glycosyltransferase family.</text>
</comment>
<reference evidence="2" key="2">
    <citation type="submission" date="2019-01" db="UniProtKB">
        <authorList>
            <consortium name="EnsemblPlants"/>
        </authorList>
    </citation>
    <scope>IDENTIFICATION</scope>
    <source>
        <strain evidence="2">cv. Heinz 1706</strain>
    </source>
</reference>
<evidence type="ECO:0000313" key="3">
    <source>
        <dbReference type="Proteomes" id="UP000004994"/>
    </source>
</evidence>
<proteinExistence type="inferred from homology"/>
<keyword evidence="3" id="KW-1185">Reference proteome</keyword>
<dbReference type="PANTHER" id="PTHR11926:SF1510">
    <property type="entry name" value="GLYCOSYLTRANSFERASE"/>
    <property type="match status" value="1"/>
</dbReference>
<organism evidence="2">
    <name type="scientific">Solanum lycopersicum</name>
    <name type="common">Tomato</name>
    <name type="synonym">Lycopersicon esculentum</name>
    <dbReference type="NCBI Taxonomy" id="4081"/>
    <lineage>
        <taxon>Eukaryota</taxon>
        <taxon>Viridiplantae</taxon>
        <taxon>Streptophyta</taxon>
        <taxon>Embryophyta</taxon>
        <taxon>Tracheophyta</taxon>
        <taxon>Spermatophyta</taxon>
        <taxon>Magnoliopsida</taxon>
        <taxon>eudicotyledons</taxon>
        <taxon>Gunneridae</taxon>
        <taxon>Pentapetalae</taxon>
        <taxon>asterids</taxon>
        <taxon>lamiids</taxon>
        <taxon>Solanales</taxon>
        <taxon>Solanaceae</taxon>
        <taxon>Solanoideae</taxon>
        <taxon>Solaneae</taxon>
        <taxon>Solanum</taxon>
        <taxon>Solanum subgen. Lycopersicon</taxon>
    </lineage>
</organism>
<dbReference type="Gene3D" id="3.40.50.2000">
    <property type="entry name" value="Glycogen Phosphorylase B"/>
    <property type="match status" value="3"/>
</dbReference>
<dbReference type="SUPFAM" id="SSF53756">
    <property type="entry name" value="UDP-Glycosyltransferase/glycogen phosphorylase"/>
    <property type="match status" value="1"/>
</dbReference>
<dbReference type="PANTHER" id="PTHR11926">
    <property type="entry name" value="GLUCOSYL/GLUCURONOSYL TRANSFERASES"/>
    <property type="match status" value="1"/>
</dbReference>
<sequence length="118" mass="13414">DKGSIIYIEFGSYYVISTKLMEGIGDGLLKCGRLFLWKNGIRVNAGESGVVEKDEFNRCITIAMGSRKKREEFGRYVKKWSDLAKEAMKKNCSSNMNLKGFANVFVLGHDEYESLVKR</sequence>
<dbReference type="PaxDb" id="4081-Solyc05g021070.1.1"/>
<name>A0A3Q7GJX9_SOLLC</name>
<dbReference type="SMR" id="A0A3Q7GJX9"/>
<evidence type="ECO:0000256" key="1">
    <source>
        <dbReference type="ARBA" id="ARBA00009995"/>
    </source>
</evidence>
<dbReference type="STRING" id="4081.A0A3Q7GJX9"/>
<reference evidence="2" key="1">
    <citation type="journal article" date="2012" name="Nature">
        <title>The tomato genome sequence provides insights into fleshy fruit evolution.</title>
        <authorList>
            <consortium name="Tomato Genome Consortium"/>
        </authorList>
    </citation>
    <scope>NUCLEOTIDE SEQUENCE [LARGE SCALE GENOMIC DNA]</scope>
    <source>
        <strain evidence="2">cv. Heinz 1706</strain>
    </source>
</reference>